<feature type="coiled-coil region" evidence="1">
    <location>
        <begin position="518"/>
        <end position="562"/>
    </location>
</feature>
<accession>A0ABR0YCZ2</accession>
<dbReference type="EMBL" id="JAHFZB010000035">
    <property type="protein sequence ID" value="KAK6470505.1"/>
    <property type="molecule type" value="Genomic_DNA"/>
</dbReference>
<gene>
    <name evidence="3" type="ORF">HHUSO_G30731</name>
</gene>
<dbReference type="Proteomes" id="UP001369086">
    <property type="component" value="Unassembled WGS sequence"/>
</dbReference>
<evidence type="ECO:0000313" key="4">
    <source>
        <dbReference type="Proteomes" id="UP001369086"/>
    </source>
</evidence>
<evidence type="ECO:0000256" key="2">
    <source>
        <dbReference type="SAM" id="MobiDB-lite"/>
    </source>
</evidence>
<name>A0ABR0YCZ2_HUSHU</name>
<protein>
    <submittedName>
        <fullName evidence="3">EF-hand and coiled-coil domain-containing protein 1-like</fullName>
    </submittedName>
</protein>
<comment type="caution">
    <text evidence="3">The sequence shown here is derived from an EMBL/GenBank/DDBJ whole genome shotgun (WGS) entry which is preliminary data.</text>
</comment>
<organism evidence="3 4">
    <name type="scientific">Huso huso</name>
    <name type="common">Beluga</name>
    <name type="synonym">Acipenser huso</name>
    <dbReference type="NCBI Taxonomy" id="61971"/>
    <lineage>
        <taxon>Eukaryota</taxon>
        <taxon>Metazoa</taxon>
        <taxon>Chordata</taxon>
        <taxon>Craniata</taxon>
        <taxon>Vertebrata</taxon>
        <taxon>Euteleostomi</taxon>
        <taxon>Actinopterygii</taxon>
        <taxon>Chondrostei</taxon>
        <taxon>Acipenseriformes</taxon>
        <taxon>Acipenseridae</taxon>
        <taxon>Huso</taxon>
    </lineage>
</organism>
<evidence type="ECO:0000256" key="1">
    <source>
        <dbReference type="SAM" id="Coils"/>
    </source>
</evidence>
<keyword evidence="1" id="KW-0175">Coiled coil</keyword>
<sequence length="631" mass="70232">MPSVPVTSPSVRPARRSEWLCSALAHHYKPDPGVDNEIVVLATGVDQYLQEIFHHLTYYSGDDLISDQDFKLLCSVLGLLEHLEEEEAGGNEARGLCSGLPRELGFREFHSRLCGHFCLRSGGSQTETRLPLAAETEHVEREIRLRWPRVRRRKCVSFDLSKDRPLSKRTCQKSGSILKLDKLHHCPDSGQQGAVQCRLEMENASLRELVEDLRSALQGSDARCLALEVAVRRERAAEPHGTSKQKPVEVPACRVAHHHKGECCRGTRALLKELELIRASRDGQLEEAMRFNQRVEEELMAANQEIQQLEEAVSRLQRENAEIKRKAEDARAALVNGLEKVREIQGTARLVPCLQERIQELEAELQGYSCRAETPDEQVTSAVTLDSCSPPPSHRRSPTGRDESSLRAGEERLQRAVEGRSASDEEEEERGSEEGQCCLLEVKRLLNQLSCCGRGCQSSATRQLLITQACFHGNASACVAMASELKGWSQRCHTRLEDQGRSSESELEKLLCSTGKDLQLQEEEAEVLRMELQMVETERVRLSLLEEKLADALTLLLQLQAQNISRRALGKILMDTLDLCSKAGHGPSHSPEVLDTLCQQLLSSELLAAEPAGQAGPEQPCSSTNSLIISC</sequence>
<feature type="region of interest" description="Disordered" evidence="2">
    <location>
        <begin position="381"/>
        <end position="428"/>
    </location>
</feature>
<feature type="coiled-coil region" evidence="1">
    <location>
        <begin position="285"/>
        <end position="371"/>
    </location>
</feature>
<feature type="compositionally biased region" description="Basic and acidic residues" evidence="2">
    <location>
        <begin position="399"/>
        <end position="423"/>
    </location>
</feature>
<reference evidence="3 4" key="1">
    <citation type="submission" date="2021-05" db="EMBL/GenBank/DDBJ databases">
        <authorList>
            <person name="Zahm M."/>
            <person name="Klopp C."/>
            <person name="Cabau C."/>
            <person name="Kuhl H."/>
            <person name="Suciu R."/>
            <person name="Ciorpac M."/>
            <person name="Holostenco D."/>
            <person name="Gessner J."/>
            <person name="Wuertz S."/>
            <person name="Hohne C."/>
            <person name="Stock M."/>
            <person name="Gislard M."/>
            <person name="Lluch J."/>
            <person name="Milhes M."/>
            <person name="Lampietro C."/>
            <person name="Lopez Roques C."/>
            <person name="Donnadieu C."/>
            <person name="Du K."/>
            <person name="Schartl M."/>
            <person name="Guiguen Y."/>
        </authorList>
    </citation>
    <scope>NUCLEOTIDE SEQUENCE [LARGE SCALE GENOMIC DNA]</scope>
    <source>
        <strain evidence="3">Hh-F2</strain>
        <tissue evidence="3">Blood</tissue>
    </source>
</reference>
<evidence type="ECO:0000313" key="3">
    <source>
        <dbReference type="EMBL" id="KAK6470505.1"/>
    </source>
</evidence>
<proteinExistence type="predicted"/>
<dbReference type="Pfam" id="PF15799">
    <property type="entry name" value="CCD48"/>
    <property type="match status" value="4"/>
</dbReference>
<dbReference type="InterPro" id="IPR031601">
    <property type="entry name" value="CCD48"/>
</dbReference>
<keyword evidence="4" id="KW-1185">Reference proteome</keyword>